<dbReference type="EMBL" id="JBHTAS010000001">
    <property type="protein sequence ID" value="MFC7140512.1"/>
    <property type="molecule type" value="Genomic_DNA"/>
</dbReference>
<dbReference type="InterPro" id="IPR010262">
    <property type="entry name" value="Arylsulfotransferase_bact"/>
</dbReference>
<dbReference type="Pfam" id="PF05935">
    <property type="entry name" value="Arylsulfotrans"/>
    <property type="match status" value="1"/>
</dbReference>
<proteinExistence type="predicted"/>
<evidence type="ECO:0000256" key="1">
    <source>
        <dbReference type="SAM" id="MobiDB-lite"/>
    </source>
</evidence>
<dbReference type="AlphaFoldDB" id="A0ABD5XZF1"/>
<evidence type="ECO:0000256" key="2">
    <source>
        <dbReference type="SAM" id="Phobius"/>
    </source>
</evidence>
<comment type="caution">
    <text evidence="3">The sequence shown here is derived from an EMBL/GenBank/DDBJ whole genome shotgun (WGS) entry which is preliminary data.</text>
</comment>
<feature type="transmembrane region" description="Helical" evidence="2">
    <location>
        <begin position="477"/>
        <end position="497"/>
    </location>
</feature>
<dbReference type="Proteomes" id="UP001596432">
    <property type="component" value="Unassembled WGS sequence"/>
</dbReference>
<organism evidence="3 4">
    <name type="scientific">Halosimplex aquaticum</name>
    <dbReference type="NCBI Taxonomy" id="3026162"/>
    <lineage>
        <taxon>Archaea</taxon>
        <taxon>Methanobacteriati</taxon>
        <taxon>Methanobacteriota</taxon>
        <taxon>Stenosarchaea group</taxon>
        <taxon>Halobacteria</taxon>
        <taxon>Halobacteriales</taxon>
        <taxon>Haloarculaceae</taxon>
        <taxon>Halosimplex</taxon>
    </lineage>
</organism>
<keyword evidence="4" id="KW-1185">Reference proteome</keyword>
<dbReference type="InterPro" id="IPR011042">
    <property type="entry name" value="6-blade_b-propeller_TolB-like"/>
</dbReference>
<dbReference type="Gene3D" id="2.120.10.30">
    <property type="entry name" value="TolB, C-terminal domain"/>
    <property type="match status" value="1"/>
</dbReference>
<reference evidence="3 4" key="1">
    <citation type="journal article" date="2019" name="Int. J. Syst. Evol. Microbiol.">
        <title>The Global Catalogue of Microorganisms (GCM) 10K type strain sequencing project: providing services to taxonomists for standard genome sequencing and annotation.</title>
        <authorList>
            <consortium name="The Broad Institute Genomics Platform"/>
            <consortium name="The Broad Institute Genome Sequencing Center for Infectious Disease"/>
            <person name="Wu L."/>
            <person name="Ma J."/>
        </authorList>
    </citation>
    <scope>NUCLEOTIDE SEQUENCE [LARGE SCALE GENOMIC DNA]</scope>
    <source>
        <strain evidence="3 4">XZYJT29</strain>
    </source>
</reference>
<dbReference type="RefSeq" id="WP_382261732.1">
    <property type="nucleotide sequence ID" value="NZ_JBHTAS010000001.1"/>
</dbReference>
<feature type="region of interest" description="Disordered" evidence="1">
    <location>
        <begin position="427"/>
        <end position="470"/>
    </location>
</feature>
<accession>A0ABD5XZF1</accession>
<evidence type="ECO:0000313" key="4">
    <source>
        <dbReference type="Proteomes" id="UP001596432"/>
    </source>
</evidence>
<keyword evidence="2" id="KW-0812">Transmembrane</keyword>
<name>A0ABD5XZF1_9EURY</name>
<dbReference type="SUPFAM" id="SSF101898">
    <property type="entry name" value="NHL repeat"/>
    <property type="match status" value="1"/>
</dbReference>
<keyword evidence="2" id="KW-0472">Membrane</keyword>
<gene>
    <name evidence="3" type="ORF">ACFQMA_11815</name>
</gene>
<keyword evidence="2" id="KW-1133">Transmembrane helix</keyword>
<feature type="transmembrane region" description="Helical" evidence="2">
    <location>
        <begin position="20"/>
        <end position="41"/>
    </location>
</feature>
<sequence length="501" mass="54599">MDGQKTYFSVSRVAQLMDRARLSAVLSMFLVAQILVVPVIASGQTGHSAGFASGVSDSTLPVDRSEVRAVSNQVSNPCVGTMETRPERTTLLSIQGARGSEKANAMVLGIRPNGSVVGVHNGSANNRWWYYDVDRLANGNLLLSTTKPGISVIEESDPSTGEHVSIREFPEVLDSHDVDLINGDELLVNDMSQDGEDRVFVYNLTREEITWEYWFANHSDRFPKDGGGEYGGDWTHNNDVEQINNGTFMVSVRNFDQVVAINRSTKELEWQLGADGNYTTLNEQHNPDYFTGSNGRPSIIIADSRNDRVVEYARENGTWNKTWVLRGGGLDEPRDADRLPNGNTLVSDRRGDRLLEVTPQGEVVWEFYAPWQPYDAERIGTGDESSGPSARQLNATGIHEMTGSVGVNDTRAAQCYNYLIRLEDGGRLLPSNVGTPTDRSEPATAGTASDPGDNRELPSDESALGTPTPDAGVPTPLLLGGGVLVLLAIVALGGYAFTRRH</sequence>
<evidence type="ECO:0000313" key="3">
    <source>
        <dbReference type="EMBL" id="MFC7140512.1"/>
    </source>
</evidence>
<protein>
    <submittedName>
        <fullName evidence="3">Aryl-sulfate sulfotransferase</fullName>
    </submittedName>
</protein>